<evidence type="ECO:0000256" key="11">
    <source>
        <dbReference type="ARBA" id="ARBA00031158"/>
    </source>
</evidence>
<proteinExistence type="inferred from homology"/>
<evidence type="ECO:0000256" key="5">
    <source>
        <dbReference type="ARBA" id="ARBA00016406"/>
    </source>
</evidence>
<evidence type="ECO:0000256" key="7">
    <source>
        <dbReference type="ARBA" id="ARBA00022827"/>
    </source>
</evidence>
<evidence type="ECO:0000256" key="8">
    <source>
        <dbReference type="ARBA" id="ARBA00022857"/>
    </source>
</evidence>
<dbReference type="InterPro" id="IPR036188">
    <property type="entry name" value="FAD/NAD-bd_sf"/>
</dbReference>
<keyword evidence="7" id="KW-0274">FAD</keyword>
<protein>
    <recommendedName>
        <fullName evidence="5">L-lysine N6-monooxygenase MbtG</fullName>
        <ecNumber evidence="4">1.14.13.59</ecNumber>
    </recommendedName>
    <alternativeName>
        <fullName evidence="13">Lysine 6-N-hydroxylase</fullName>
    </alternativeName>
    <alternativeName>
        <fullName evidence="12">Lysine N6-hydroxylase</fullName>
    </alternativeName>
    <alternativeName>
        <fullName evidence="10">Lysine-N-oxygenase</fullName>
    </alternativeName>
    <alternativeName>
        <fullName evidence="11">Mycobactin synthase protein G</fullName>
    </alternativeName>
</protein>
<keyword evidence="9" id="KW-0560">Oxidoreductase</keyword>
<name>A0A1G9W3Q1_9BACI</name>
<evidence type="ECO:0000256" key="14">
    <source>
        <dbReference type="ARBA" id="ARBA00048407"/>
    </source>
</evidence>
<keyword evidence="8" id="KW-0521">NADP</keyword>
<keyword evidence="16" id="KW-1185">Reference proteome</keyword>
<evidence type="ECO:0000256" key="2">
    <source>
        <dbReference type="ARBA" id="ARBA00004924"/>
    </source>
</evidence>
<comment type="catalytic activity">
    <reaction evidence="14">
        <text>L-lysine + NADPH + O2 = N(6)-hydroxy-L-lysine + NADP(+) + H2O</text>
        <dbReference type="Rhea" id="RHEA:23228"/>
        <dbReference type="ChEBI" id="CHEBI:15377"/>
        <dbReference type="ChEBI" id="CHEBI:15379"/>
        <dbReference type="ChEBI" id="CHEBI:32551"/>
        <dbReference type="ChEBI" id="CHEBI:57783"/>
        <dbReference type="ChEBI" id="CHEBI:57820"/>
        <dbReference type="ChEBI" id="CHEBI:58349"/>
        <dbReference type="EC" id="1.14.13.59"/>
    </reaction>
</comment>
<sequence>MDHKIYDFIGIGIGPYNLSLAALTEDMDDLDRILFDQTPKMEWHPGMLIEGTDLQVPFMADLVTFADPTSRFSFLNYIKEQERLYKFFFFHEMKAPRNEYNDYLQWAVNQISGLFFGKEVVDLIDHSDQKEPYYELVILDTEKNQKEYYYARHVVMATGSEPLIIDSMEGFPNEDIIHTSRYLYEKEALKKSNHIAIIGSGQSAAEIFYDLLEEREHAEFHLSWLTRSDGIFQRESANLGQEFFSPDYIDYFHQLPFKKRMEAIETLSPLRHGIDYSTLNGIYQLLYHYSIGNEDPRITIQPLTEINGIKKADQGYLLKCKQLQQEIDFDYHAEKVILATGYKPNLPDWFLNRYKDEIEWEDENLFKVRRNYELIFKEPKTNKFYIVTNLEHSHGTAATNLGLAVQRNMEIINDITGEPRFHTEGRRIFQQFLPKR</sequence>
<evidence type="ECO:0000313" key="16">
    <source>
        <dbReference type="Proteomes" id="UP000199334"/>
    </source>
</evidence>
<dbReference type="Proteomes" id="UP000199334">
    <property type="component" value="Unassembled WGS sequence"/>
</dbReference>
<evidence type="ECO:0000256" key="12">
    <source>
        <dbReference type="ARBA" id="ARBA00032493"/>
    </source>
</evidence>
<dbReference type="SUPFAM" id="SSF51905">
    <property type="entry name" value="FAD/NAD(P)-binding domain"/>
    <property type="match status" value="1"/>
</dbReference>
<comment type="cofactor">
    <cofactor evidence="1">
        <name>FAD</name>
        <dbReference type="ChEBI" id="CHEBI:57692"/>
    </cofactor>
</comment>
<dbReference type="Pfam" id="PF13434">
    <property type="entry name" value="Lys_Orn_oxgnase"/>
    <property type="match status" value="1"/>
</dbReference>
<dbReference type="PANTHER" id="PTHR42802">
    <property type="entry name" value="MONOOXYGENASE"/>
    <property type="match status" value="1"/>
</dbReference>
<dbReference type="GO" id="GO:0047091">
    <property type="term" value="F:L-lysine 6-monooxygenase (NADPH) activity"/>
    <property type="evidence" value="ECO:0007669"/>
    <property type="project" value="UniProtKB-EC"/>
</dbReference>
<comment type="similarity">
    <text evidence="3">Belongs to the lysine N(6)-hydroxylase/L-ornithine N(5)-oxygenase family.</text>
</comment>
<dbReference type="STRING" id="237069.SAMN05216498_0584"/>
<evidence type="ECO:0000256" key="10">
    <source>
        <dbReference type="ARBA" id="ARBA00029939"/>
    </source>
</evidence>
<gene>
    <name evidence="15" type="ORF">SAMN05216498_0584</name>
</gene>
<evidence type="ECO:0000256" key="1">
    <source>
        <dbReference type="ARBA" id="ARBA00001974"/>
    </source>
</evidence>
<dbReference type="PANTHER" id="PTHR42802:SF1">
    <property type="entry name" value="L-ORNITHINE N(5)-MONOOXYGENASE"/>
    <property type="match status" value="1"/>
</dbReference>
<dbReference type="Gene3D" id="3.50.50.60">
    <property type="entry name" value="FAD/NAD(P)-binding domain"/>
    <property type="match status" value="1"/>
</dbReference>
<comment type="pathway">
    <text evidence="2">Siderophore biosynthesis.</text>
</comment>
<evidence type="ECO:0000256" key="3">
    <source>
        <dbReference type="ARBA" id="ARBA00007588"/>
    </source>
</evidence>
<dbReference type="InterPro" id="IPR025700">
    <property type="entry name" value="Lys/Orn_oxygenase"/>
</dbReference>
<organism evidence="15 16">
    <name type="scientific">Tenuibacillus multivorans</name>
    <dbReference type="NCBI Taxonomy" id="237069"/>
    <lineage>
        <taxon>Bacteria</taxon>
        <taxon>Bacillati</taxon>
        <taxon>Bacillota</taxon>
        <taxon>Bacilli</taxon>
        <taxon>Bacillales</taxon>
        <taxon>Bacillaceae</taxon>
        <taxon>Tenuibacillus</taxon>
    </lineage>
</organism>
<evidence type="ECO:0000256" key="9">
    <source>
        <dbReference type="ARBA" id="ARBA00023002"/>
    </source>
</evidence>
<evidence type="ECO:0000256" key="13">
    <source>
        <dbReference type="ARBA" id="ARBA00032738"/>
    </source>
</evidence>
<dbReference type="PRINTS" id="PR00368">
    <property type="entry name" value="FADPNR"/>
</dbReference>
<dbReference type="EMBL" id="FNIG01000001">
    <property type="protein sequence ID" value="SDM78817.1"/>
    <property type="molecule type" value="Genomic_DNA"/>
</dbReference>
<reference evidence="15 16" key="1">
    <citation type="submission" date="2016-10" db="EMBL/GenBank/DDBJ databases">
        <authorList>
            <person name="de Groot N.N."/>
        </authorList>
    </citation>
    <scope>NUCLEOTIDE SEQUENCE [LARGE SCALE GENOMIC DNA]</scope>
    <source>
        <strain evidence="15 16">CGMCC 1.3442</strain>
    </source>
</reference>
<keyword evidence="6" id="KW-0285">Flavoprotein</keyword>
<dbReference type="OrthoDB" id="7527071at2"/>
<dbReference type="RefSeq" id="WP_093855109.1">
    <property type="nucleotide sequence ID" value="NZ_BJVZ01000034.1"/>
</dbReference>
<evidence type="ECO:0000313" key="15">
    <source>
        <dbReference type="EMBL" id="SDM78817.1"/>
    </source>
</evidence>
<evidence type="ECO:0000256" key="4">
    <source>
        <dbReference type="ARBA" id="ARBA00013076"/>
    </source>
</evidence>
<dbReference type="EC" id="1.14.13.59" evidence="4"/>
<accession>A0A1G9W3Q1</accession>
<dbReference type="AlphaFoldDB" id="A0A1G9W3Q1"/>
<evidence type="ECO:0000256" key="6">
    <source>
        <dbReference type="ARBA" id="ARBA00022630"/>
    </source>
</evidence>